<protein>
    <recommendedName>
        <fullName evidence="3">HNH endonuclease</fullName>
    </recommendedName>
</protein>
<name>A0ABU2BYT8_9ACTN</name>
<accession>A0ABU2BYT8</accession>
<keyword evidence="2" id="KW-1185">Reference proteome</keyword>
<evidence type="ECO:0008006" key="3">
    <source>
        <dbReference type="Google" id="ProtNLM"/>
    </source>
</evidence>
<reference evidence="1 2" key="1">
    <citation type="submission" date="2023-07" db="EMBL/GenBank/DDBJ databases">
        <title>Sequencing the genomes of 1000 actinobacteria strains.</title>
        <authorList>
            <person name="Klenk H.-P."/>
        </authorList>
    </citation>
    <scope>NUCLEOTIDE SEQUENCE [LARGE SCALE GENOMIC DNA]</scope>
    <source>
        <strain evidence="1 2">DSM 19426</strain>
    </source>
</reference>
<sequence>MTAAAATDLGPEWVQASLAADETSRDARSTLRRGLLDRVAQRRADIRAAEADELVAVTEWADLHRTDAADHLLSVAAGMLPAPRLAAWDTCPVDMSGIPVDEYALAELATTLQVPDTTARDLVEDALELRERLPRTWARVVALAVPVWKARLVARRARTLSPEAAEHVDRHLAAHLHKLSTTRIKAAVDAAVLRFDPDRAAAEAEAAGESRGVWFELEPGSLEQSTGTGGTARFGGVADTPDVLAFKDALTTKAAELEVLGDESSEQVRMAKAVGIIADPQYSLDLSAAAHDALETHGEGDRRPRRRRTPLGLDRPIHIHLHTSTETARVQTSGLPWAASPVAKAAVERWISELAPGVKVKVTPVINLNDHHAVDEHEAPAHIKDRVDLRDHLCVFPFCNRRVRADRDHIDPYLDPDDGGPPGQTGDLTLARLCRYHHRVKTHGGWRYRRLPDDPGAYHWTSPLDDHYLVDGTGTRPLT</sequence>
<dbReference type="EMBL" id="JAVDYG010000001">
    <property type="protein sequence ID" value="MDR7363557.1"/>
    <property type="molecule type" value="Genomic_DNA"/>
</dbReference>
<organism evidence="1 2">
    <name type="scientific">Nocardioides marmoribigeumensis</name>
    <dbReference type="NCBI Taxonomy" id="433649"/>
    <lineage>
        <taxon>Bacteria</taxon>
        <taxon>Bacillati</taxon>
        <taxon>Actinomycetota</taxon>
        <taxon>Actinomycetes</taxon>
        <taxon>Propionibacteriales</taxon>
        <taxon>Nocardioidaceae</taxon>
        <taxon>Nocardioides</taxon>
    </lineage>
</organism>
<proteinExistence type="predicted"/>
<dbReference type="Proteomes" id="UP001183648">
    <property type="component" value="Unassembled WGS sequence"/>
</dbReference>
<gene>
    <name evidence="1" type="ORF">J2S63_003110</name>
</gene>
<dbReference type="RefSeq" id="WP_310304079.1">
    <property type="nucleotide sequence ID" value="NZ_BAAAPS010000003.1"/>
</dbReference>
<comment type="caution">
    <text evidence="1">The sequence shown here is derived from an EMBL/GenBank/DDBJ whole genome shotgun (WGS) entry which is preliminary data.</text>
</comment>
<evidence type="ECO:0000313" key="2">
    <source>
        <dbReference type="Proteomes" id="UP001183648"/>
    </source>
</evidence>
<evidence type="ECO:0000313" key="1">
    <source>
        <dbReference type="EMBL" id="MDR7363557.1"/>
    </source>
</evidence>